<evidence type="ECO:0000256" key="3">
    <source>
        <dbReference type="SAM" id="MobiDB-lite"/>
    </source>
</evidence>
<proteinExistence type="inferred from homology"/>
<dbReference type="PANTHER" id="PTHR13326:SF21">
    <property type="entry name" value="PSEUDOURIDYLATE SYNTHASE PUS7L"/>
    <property type="match status" value="1"/>
</dbReference>
<feature type="compositionally biased region" description="Acidic residues" evidence="3">
    <location>
        <begin position="789"/>
        <end position="811"/>
    </location>
</feature>
<dbReference type="Pfam" id="PF01142">
    <property type="entry name" value="TruD"/>
    <property type="match status" value="1"/>
</dbReference>
<dbReference type="OrthoDB" id="447290at2759"/>
<evidence type="ECO:0000313" key="6">
    <source>
        <dbReference type="Proteomes" id="UP000324800"/>
    </source>
</evidence>
<dbReference type="Gene3D" id="3.30.70.3160">
    <property type="match status" value="1"/>
</dbReference>
<comment type="similarity">
    <text evidence="1">Belongs to the pseudouridine synthase TruD family.</text>
</comment>
<feature type="compositionally biased region" description="Acidic residues" evidence="3">
    <location>
        <begin position="522"/>
        <end position="534"/>
    </location>
</feature>
<evidence type="ECO:0000256" key="1">
    <source>
        <dbReference type="ARBA" id="ARBA00007953"/>
    </source>
</evidence>
<evidence type="ECO:0000313" key="5">
    <source>
        <dbReference type="EMBL" id="KAA6391715.1"/>
    </source>
</evidence>
<feature type="compositionally biased region" description="Basic and acidic residues" evidence="3">
    <location>
        <begin position="812"/>
        <end position="824"/>
    </location>
</feature>
<dbReference type="AlphaFoldDB" id="A0A5J4WAN7"/>
<dbReference type="SUPFAM" id="SSF55120">
    <property type="entry name" value="Pseudouridine synthase"/>
    <property type="match status" value="1"/>
</dbReference>
<dbReference type="Gene3D" id="3.30.2350.20">
    <property type="entry name" value="TruD, catalytic domain"/>
    <property type="match status" value="1"/>
</dbReference>
<dbReference type="GO" id="GO:0001522">
    <property type="term" value="P:pseudouridine synthesis"/>
    <property type="evidence" value="ECO:0007669"/>
    <property type="project" value="InterPro"/>
</dbReference>
<feature type="region of interest" description="Disordered" evidence="3">
    <location>
        <begin position="706"/>
        <end position="824"/>
    </location>
</feature>
<feature type="compositionally biased region" description="Low complexity" evidence="3">
    <location>
        <begin position="204"/>
        <end position="220"/>
    </location>
</feature>
<dbReference type="GO" id="GO:0003723">
    <property type="term" value="F:RNA binding"/>
    <property type="evidence" value="ECO:0007669"/>
    <property type="project" value="InterPro"/>
</dbReference>
<keyword evidence="2" id="KW-0413">Isomerase</keyword>
<feature type="region of interest" description="Disordered" evidence="3">
    <location>
        <begin position="515"/>
        <end position="534"/>
    </location>
</feature>
<name>A0A5J4WAN7_9EUKA</name>
<feature type="region of interest" description="Disordered" evidence="3">
    <location>
        <begin position="162"/>
        <end position="265"/>
    </location>
</feature>
<comment type="caution">
    <text evidence="5">The sequence shown here is derived from an EMBL/GenBank/DDBJ whole genome shotgun (WGS) entry which is preliminary data.</text>
</comment>
<evidence type="ECO:0000259" key="4">
    <source>
        <dbReference type="PROSITE" id="PS50984"/>
    </source>
</evidence>
<feature type="compositionally biased region" description="Basic residues" evidence="3">
    <location>
        <begin position="224"/>
        <end position="235"/>
    </location>
</feature>
<dbReference type="Gene3D" id="1.10.1510.30">
    <property type="match status" value="1"/>
</dbReference>
<evidence type="ECO:0000256" key="2">
    <source>
        <dbReference type="ARBA" id="ARBA00023235"/>
    </source>
</evidence>
<organism evidence="5 6">
    <name type="scientific">Streblomastix strix</name>
    <dbReference type="NCBI Taxonomy" id="222440"/>
    <lineage>
        <taxon>Eukaryota</taxon>
        <taxon>Metamonada</taxon>
        <taxon>Preaxostyla</taxon>
        <taxon>Oxymonadida</taxon>
        <taxon>Streblomastigidae</taxon>
        <taxon>Streblomastix</taxon>
    </lineage>
</organism>
<feature type="compositionally biased region" description="Basic and acidic residues" evidence="3">
    <location>
        <begin position="162"/>
        <end position="171"/>
    </location>
</feature>
<feature type="compositionally biased region" description="Basic and acidic residues" evidence="3">
    <location>
        <begin position="776"/>
        <end position="788"/>
    </location>
</feature>
<dbReference type="GO" id="GO:0005634">
    <property type="term" value="C:nucleus"/>
    <property type="evidence" value="ECO:0007669"/>
    <property type="project" value="TreeGrafter"/>
</dbReference>
<dbReference type="GO" id="GO:0009982">
    <property type="term" value="F:pseudouridine synthase activity"/>
    <property type="evidence" value="ECO:0007669"/>
    <property type="project" value="InterPro"/>
</dbReference>
<sequence length="824" mass="96140">MANANIGADFIVHELDICGKLVVLTSQNPPISDKIKSKKEVGTQQERFDIDAALKKFIESVNNSQQDQDDLKIFESWIRMLINNPTGEDDFGVKISTSMNFQPCSDKAKRTQYHKLIRECFPFLSSDSKESGIVRVFLGPNAKHFIWKNCVDAETMEKVKRKREEEQELQKQEQIQNDEEGINQEIENGGSKRRRLDDDEQEESSLVVQQIQKSSSSSTSFNERKKRPRNAKQRRAMKEKEKVKERGNENTINQQQKSFDRRPVPNEDGSYLRCTLYKEGVDSLHAVGQIRRSLNCHQKAIMFAGSKDRIACTTQLITIHKATAQQVLHISERYPYIQLGNFIYQKKPINLGELSGNRFTIVIRNIQQAGEEEVNNSMINVARNGFINYFGEQRFGTGEIGTHEVGKCIIKKEWERAVKLIMSEHNGDSPQLIEAKRIFQETGEIEELKKQIWKDELFNSILTIAKTCKIAVRSCYIFNRATSERIKLQEGRGMKCIEGDLVYEKKIERVEQCQEQDKEKEIEDEQLQQEQEEDDEQWIYCKDNDFDQKSDEQWAIEGKEDEQEIEKDKEQLKEKDQKKKERRIIVLKKEDIDSEEELEDKSKDQSYENKGMNIKYNLSDVILPQPGKRSILPNNSIGLFIKQMLDEDGTYEELIGKKKDNDKSFHLDGDYRKIIEVPRKMRWKFIRSSESSQILTVTDLQKLKKSQNKKEINIEKQNEMKQEMDKQKDNAEEEGNSKNEENQEGKDIQKEIKINEIGNIEVMKTVPEQGLKRQKKDHEGSKMLKDDEILQNEEDIEQNEDFGNEIDEEYDNKDAEHNNEDEIK</sequence>
<dbReference type="InterPro" id="IPR001656">
    <property type="entry name" value="PsdUridine_synth_TruD"/>
</dbReference>
<gene>
    <name evidence="5" type="ORF">EZS28_012758</name>
</gene>
<reference evidence="5 6" key="1">
    <citation type="submission" date="2019-03" db="EMBL/GenBank/DDBJ databases">
        <title>Single cell metagenomics reveals metabolic interactions within the superorganism composed of flagellate Streblomastix strix and complex community of Bacteroidetes bacteria on its surface.</title>
        <authorList>
            <person name="Treitli S.C."/>
            <person name="Kolisko M."/>
            <person name="Husnik F."/>
            <person name="Keeling P."/>
            <person name="Hampl V."/>
        </authorList>
    </citation>
    <scope>NUCLEOTIDE SEQUENCE [LARGE SCALE GENOMIC DNA]</scope>
    <source>
        <strain evidence="5">ST1C</strain>
    </source>
</reference>
<dbReference type="PANTHER" id="PTHR13326">
    <property type="entry name" value="TRNA PSEUDOURIDINE SYNTHASE D"/>
    <property type="match status" value="1"/>
</dbReference>
<feature type="compositionally biased region" description="Basic and acidic residues" evidence="3">
    <location>
        <begin position="236"/>
        <end position="248"/>
    </location>
</feature>
<dbReference type="InterPro" id="IPR042214">
    <property type="entry name" value="TruD_catalytic"/>
</dbReference>
<dbReference type="InterPro" id="IPR020103">
    <property type="entry name" value="PsdUridine_synth_cat_dom_sf"/>
</dbReference>
<dbReference type="Proteomes" id="UP000324800">
    <property type="component" value="Unassembled WGS sequence"/>
</dbReference>
<dbReference type="PROSITE" id="PS50984">
    <property type="entry name" value="TRUD"/>
    <property type="match status" value="1"/>
</dbReference>
<protein>
    <submittedName>
        <fullName evidence="5">Putative multisubstrate pseudouridine synthase 7</fullName>
    </submittedName>
</protein>
<dbReference type="PIRSF" id="PIRSF037016">
    <property type="entry name" value="Pseudouridin_synth_euk_prd"/>
    <property type="match status" value="1"/>
</dbReference>
<feature type="compositionally biased region" description="Basic and acidic residues" evidence="3">
    <location>
        <begin position="708"/>
        <end position="754"/>
    </location>
</feature>
<accession>A0A5J4WAN7</accession>
<feature type="domain" description="TRUD" evidence="4">
    <location>
        <begin position="385"/>
        <end position="677"/>
    </location>
</feature>
<dbReference type="InterPro" id="IPR011760">
    <property type="entry name" value="PsdUridine_synth_TruD_insert"/>
</dbReference>
<dbReference type="EMBL" id="SNRW01002786">
    <property type="protein sequence ID" value="KAA6391715.1"/>
    <property type="molecule type" value="Genomic_DNA"/>
</dbReference>